<dbReference type="PRINTS" id="PR01873">
    <property type="entry name" value="CYTCOXIDASE4"/>
</dbReference>
<dbReference type="PANTHER" id="PTHR10707">
    <property type="entry name" value="CYTOCHROME C OXIDASE SUBUNIT IV"/>
    <property type="match status" value="1"/>
</dbReference>
<dbReference type="CDD" id="cd00922">
    <property type="entry name" value="Cyt_c_Oxidase_IV"/>
    <property type="match status" value="1"/>
</dbReference>
<evidence type="ECO:0000256" key="4">
    <source>
        <dbReference type="ARBA" id="ARBA00022792"/>
    </source>
</evidence>
<dbReference type="SUPFAM" id="SSF81406">
    <property type="entry name" value="Mitochondrial cytochrome c oxidase subunit IV"/>
    <property type="match status" value="1"/>
</dbReference>
<dbReference type="Proteomes" id="UP000297026">
    <property type="component" value="Unassembled WGS sequence"/>
</dbReference>
<accession>A0A4E0RYR3</accession>
<keyword evidence="9 10" id="KW-0472">Membrane</keyword>
<dbReference type="GO" id="GO:0045277">
    <property type="term" value="C:respiratory chain complex IV"/>
    <property type="evidence" value="ECO:0007669"/>
    <property type="project" value="InterPro"/>
</dbReference>
<dbReference type="AlphaFoldDB" id="A0A4E0RYR3"/>
<dbReference type="PANTHER" id="PTHR10707:SF10">
    <property type="entry name" value="CYTOCHROME C OXIDASE SUBUNIT 4"/>
    <property type="match status" value="1"/>
</dbReference>
<dbReference type="InterPro" id="IPR036639">
    <property type="entry name" value="Cyt_c_oxidase_su4_sf"/>
</dbReference>
<evidence type="ECO:0000256" key="10">
    <source>
        <dbReference type="RuleBase" id="RU367145"/>
    </source>
</evidence>
<name>A0A4E0RYR3_9HYME</name>
<dbReference type="Pfam" id="PF02936">
    <property type="entry name" value="COX4"/>
    <property type="match status" value="1"/>
</dbReference>
<evidence type="ECO:0000256" key="3">
    <source>
        <dbReference type="ARBA" id="ARBA00022692"/>
    </source>
</evidence>
<evidence type="ECO:0000256" key="7">
    <source>
        <dbReference type="ARBA" id="ARBA00023002"/>
    </source>
</evidence>
<dbReference type="FunFam" id="1.10.442.10:FF:000001">
    <property type="entry name" value="Cytochrome c oxidase subunit 4 isoform 1"/>
    <property type="match status" value="1"/>
</dbReference>
<dbReference type="InterPro" id="IPR013288">
    <property type="entry name" value="Cyt_c_oxidase_su4"/>
</dbReference>
<protein>
    <recommendedName>
        <fullName evidence="10">Cytochrome c oxidase subunit 4</fullName>
    </recommendedName>
</protein>
<comment type="pathway">
    <text evidence="10">Energy metabolism; oxidative phosphorylation.</text>
</comment>
<evidence type="ECO:0000256" key="6">
    <source>
        <dbReference type="ARBA" id="ARBA00022989"/>
    </source>
</evidence>
<dbReference type="InterPro" id="IPR004203">
    <property type="entry name" value="Cyt_c_oxidase_su4_fam"/>
</dbReference>
<comment type="subcellular location">
    <subcellularLocation>
        <location evidence="1 10">Mitochondrion inner membrane</location>
        <topology evidence="1 10">Single-pass membrane protein</topology>
    </subcellularLocation>
</comment>
<comment type="subunit">
    <text evidence="10">Component of the cytochrome c oxidase (complex IV, CIV), a multisubunit enzyme composed of 14 subunits.</text>
</comment>
<reference evidence="11" key="1">
    <citation type="submission" date="2019-02" db="EMBL/GenBank/DDBJ databases">
        <title>Genome of the parasitoid wasp Diachasma alloeum, an emerging model for ecological speciation and transitions to asexual reproduction.</title>
        <authorList>
            <person name="Robertson H.M."/>
            <person name="Walden K.K."/>
            <person name="Tvedte E.S."/>
            <person name="Hood G.R."/>
            <person name="Feder J.L."/>
            <person name="Forbes A.A."/>
            <person name="Logsdon J.M."/>
            <person name="Mcelroy K.E."/>
        </authorList>
    </citation>
    <scope>NUCLEOTIDE SEQUENCE [LARGE SCALE GENOMIC DNA]</scope>
    <source>
        <strain evidence="11">Michigan</strain>
    </source>
</reference>
<keyword evidence="6 10" id="KW-1133">Transmembrane helix</keyword>
<dbReference type="EMBL" id="ML158563">
    <property type="protein sequence ID" value="THK32871.1"/>
    <property type="molecule type" value="Genomic_DNA"/>
</dbReference>
<dbReference type="GO" id="GO:0016491">
    <property type="term" value="F:oxidoreductase activity"/>
    <property type="evidence" value="ECO:0007669"/>
    <property type="project" value="UniProtKB-KW"/>
</dbReference>
<dbReference type="GO" id="GO:0006123">
    <property type="term" value="P:mitochondrial electron transport, cytochrome c to oxygen"/>
    <property type="evidence" value="ECO:0007669"/>
    <property type="project" value="InterPro"/>
</dbReference>
<evidence type="ECO:0000256" key="1">
    <source>
        <dbReference type="ARBA" id="ARBA00004434"/>
    </source>
</evidence>
<evidence type="ECO:0000313" key="12">
    <source>
        <dbReference type="Proteomes" id="UP000297026"/>
    </source>
</evidence>
<evidence type="ECO:0000256" key="8">
    <source>
        <dbReference type="ARBA" id="ARBA00023128"/>
    </source>
</evidence>
<keyword evidence="8 10" id="KW-0496">Mitochondrion</keyword>
<comment type="similarity">
    <text evidence="2 10">Belongs to the cytochrome c oxidase IV family.</text>
</comment>
<sequence length="166" mass="19608">MGIYRTTRGICNRDKIGNRDVVGYGLNGTYMYMDLEMCPFPAIRFRENTPELMALREKERGDWRRLCLDEKKTLYRASFCQTFAEMAEPRSEWKSILGFTLVGISAGFWLWIYCHIFVHRDAPITFSEEHRGALYWRLKAIMHQPMTGIYKPPFADKYKPETMPED</sequence>
<keyword evidence="7" id="KW-0560">Oxidoreductase</keyword>
<keyword evidence="5" id="KW-0809">Transit peptide</keyword>
<proteinExistence type="inferred from homology"/>
<evidence type="ECO:0000313" key="11">
    <source>
        <dbReference type="EMBL" id="THK32871.1"/>
    </source>
</evidence>
<dbReference type="UniPathway" id="UPA00705"/>
<keyword evidence="3 10" id="KW-0812">Transmembrane</keyword>
<feature type="transmembrane region" description="Helical" evidence="10">
    <location>
        <begin position="96"/>
        <end position="118"/>
    </location>
</feature>
<dbReference type="GO" id="GO:0005743">
    <property type="term" value="C:mitochondrial inner membrane"/>
    <property type="evidence" value="ECO:0007669"/>
    <property type="project" value="UniProtKB-SubCell"/>
</dbReference>
<keyword evidence="12" id="KW-1185">Reference proteome</keyword>
<evidence type="ECO:0000256" key="2">
    <source>
        <dbReference type="ARBA" id="ARBA00008135"/>
    </source>
</evidence>
<dbReference type="Gene3D" id="1.10.442.10">
    <property type="entry name" value="Cytochrome c oxidase subunit IV"/>
    <property type="match status" value="1"/>
</dbReference>
<comment type="function">
    <text evidence="10">Component of the cytochrome c oxidase, the last enzyme in the mitochondrial electron transport chain which drives oxidative phosphorylation.</text>
</comment>
<keyword evidence="4 10" id="KW-0999">Mitochondrion inner membrane</keyword>
<gene>
    <name evidence="11" type="primary">COX4.2</name>
    <name evidence="11" type="ORF">DALL_DALL000026</name>
</gene>
<evidence type="ECO:0000256" key="9">
    <source>
        <dbReference type="ARBA" id="ARBA00023136"/>
    </source>
</evidence>
<evidence type="ECO:0000256" key="5">
    <source>
        <dbReference type="ARBA" id="ARBA00022946"/>
    </source>
</evidence>
<organism evidence="11 12">
    <name type="scientific">Diachasma alloeum</name>
    <dbReference type="NCBI Taxonomy" id="454923"/>
    <lineage>
        <taxon>Eukaryota</taxon>
        <taxon>Metazoa</taxon>
        <taxon>Ecdysozoa</taxon>
        <taxon>Arthropoda</taxon>
        <taxon>Hexapoda</taxon>
        <taxon>Insecta</taxon>
        <taxon>Pterygota</taxon>
        <taxon>Neoptera</taxon>
        <taxon>Endopterygota</taxon>
        <taxon>Hymenoptera</taxon>
        <taxon>Apocrita</taxon>
        <taxon>Ichneumonoidea</taxon>
        <taxon>Braconidae</taxon>
        <taxon>Opiinae</taxon>
        <taxon>Diachasma</taxon>
    </lineage>
</organism>